<gene>
    <name evidence="1" type="ORF">GCM10009332_24050</name>
</gene>
<protein>
    <recommendedName>
        <fullName evidence="3">Photosynthesis system II assembly factor Ycf48/Hcf136-like domain-containing protein</fullName>
    </recommendedName>
</protein>
<keyword evidence="2" id="KW-1185">Reference proteome</keyword>
<reference evidence="1" key="1">
    <citation type="journal article" date="2014" name="Int. J. Syst. Evol. Microbiol.">
        <title>Complete genome sequence of Corynebacterium casei LMG S-19264T (=DSM 44701T), isolated from a smear-ripened cheese.</title>
        <authorList>
            <consortium name="US DOE Joint Genome Institute (JGI-PGF)"/>
            <person name="Walter F."/>
            <person name="Albersmeier A."/>
            <person name="Kalinowski J."/>
            <person name="Ruckert C."/>
        </authorList>
    </citation>
    <scope>NUCLEOTIDE SEQUENCE</scope>
    <source>
        <strain evidence="1">JCM 30804</strain>
    </source>
</reference>
<dbReference type="EMBL" id="BMPZ01000006">
    <property type="protein sequence ID" value="GGI85914.1"/>
    <property type="molecule type" value="Genomic_DNA"/>
</dbReference>
<dbReference type="RefSeq" id="WP_188921241.1">
    <property type="nucleotide sequence ID" value="NZ_BMPZ01000006.1"/>
</dbReference>
<dbReference type="Proteomes" id="UP000613743">
    <property type="component" value="Unassembled WGS sequence"/>
</dbReference>
<comment type="caution">
    <text evidence="1">The sequence shown here is derived from an EMBL/GenBank/DDBJ whole genome shotgun (WGS) entry which is preliminary data.</text>
</comment>
<organism evidence="1 2">
    <name type="scientific">Shewanella gelidii</name>
    <dbReference type="NCBI Taxonomy" id="1642821"/>
    <lineage>
        <taxon>Bacteria</taxon>
        <taxon>Pseudomonadati</taxon>
        <taxon>Pseudomonadota</taxon>
        <taxon>Gammaproteobacteria</taxon>
        <taxon>Alteromonadales</taxon>
        <taxon>Shewanellaceae</taxon>
        <taxon>Shewanella</taxon>
    </lineage>
</organism>
<dbReference type="SUPFAM" id="SSF110296">
    <property type="entry name" value="Oligoxyloglucan reducing end-specific cellobiohydrolase"/>
    <property type="match status" value="1"/>
</dbReference>
<name>A0A917NC01_9GAMM</name>
<reference evidence="1" key="2">
    <citation type="submission" date="2020-09" db="EMBL/GenBank/DDBJ databases">
        <authorList>
            <person name="Sun Q."/>
            <person name="Ohkuma M."/>
        </authorList>
    </citation>
    <scope>NUCLEOTIDE SEQUENCE</scope>
    <source>
        <strain evidence="1">JCM 30804</strain>
    </source>
</reference>
<accession>A0A917NC01</accession>
<dbReference type="Gene3D" id="2.130.10.10">
    <property type="entry name" value="YVTN repeat-like/Quinoprotein amine dehydrogenase"/>
    <property type="match status" value="1"/>
</dbReference>
<evidence type="ECO:0008006" key="3">
    <source>
        <dbReference type="Google" id="ProtNLM"/>
    </source>
</evidence>
<sequence>MISKVFLKAGLPNIVAMYGRYFYLVTAADKVEVQFKFDNANVSDIRTDLREGMSNIFGSPVKQLIMISETDQIVEIWLAETELNYSALALGGASSGVDSGRAVCGLGASLVIERDFRRKSIVVQALADIAVGGVGVGGDSGYQLKKGESLKLGTRGDIYAYLQPAKIDSISTTTTQLPVPTPAYSSGFQHVDSTTCFFADNATGNLIAGYGRLVYSEDGGQTFLDSAVPDEFKSATFYGLGQTESAVYVRLSTNGIILVSRNGGKSFSYHGQLFGSKWADSGQTVSDSLTYGGWIGVDENHIILGGVNAVYVTKDGCQTWQKIDFTGYVRSVGVADNGDICIAYKGEFYRRENGVFVKKGGSYFGNGENTLLLIGAHVYWYCSGNNYLHYSPDGGDTVTRIAESMNGAKFIHQVGHSVVIGGLDKLGVISELGGAIDWYTSETASGMVRGGAIAATDSAIIVRQEANASNPTPVSHSYPASLAQGYLYPSAVQWIAELN</sequence>
<proteinExistence type="predicted"/>
<evidence type="ECO:0000313" key="1">
    <source>
        <dbReference type="EMBL" id="GGI85914.1"/>
    </source>
</evidence>
<evidence type="ECO:0000313" key="2">
    <source>
        <dbReference type="Proteomes" id="UP000613743"/>
    </source>
</evidence>
<dbReference type="AlphaFoldDB" id="A0A917NC01"/>
<dbReference type="InterPro" id="IPR015943">
    <property type="entry name" value="WD40/YVTN_repeat-like_dom_sf"/>
</dbReference>